<proteinExistence type="predicted"/>
<comment type="caution">
    <text evidence="1">The sequence shown here is derived from an EMBL/GenBank/DDBJ whole genome shotgun (WGS) entry which is preliminary data.</text>
</comment>
<dbReference type="AlphaFoldDB" id="A0A2T2YMA5"/>
<evidence type="ECO:0000313" key="2">
    <source>
        <dbReference type="Proteomes" id="UP000240357"/>
    </source>
</evidence>
<dbReference type="Proteomes" id="UP000240357">
    <property type="component" value="Unassembled WGS sequence"/>
</dbReference>
<protein>
    <submittedName>
        <fullName evidence="1">Uncharacterized protein</fullName>
    </submittedName>
</protein>
<name>A0A2T2YMA5_9BACT</name>
<keyword evidence="2" id="KW-1185">Reference proteome</keyword>
<dbReference type="RefSeq" id="WP_106932807.1">
    <property type="nucleotide sequence ID" value="NZ_PYFT01000001.1"/>
</dbReference>
<dbReference type="EMBL" id="PYFT01000001">
    <property type="protein sequence ID" value="PSR56629.1"/>
    <property type="molecule type" value="Genomic_DNA"/>
</dbReference>
<gene>
    <name evidence="1" type="ORF">AHMF7605_25610</name>
</gene>
<dbReference type="OrthoDB" id="942224at2"/>
<organism evidence="1 2">
    <name type="scientific">Adhaeribacter arboris</name>
    <dbReference type="NCBI Taxonomy" id="2072846"/>
    <lineage>
        <taxon>Bacteria</taxon>
        <taxon>Pseudomonadati</taxon>
        <taxon>Bacteroidota</taxon>
        <taxon>Cytophagia</taxon>
        <taxon>Cytophagales</taxon>
        <taxon>Hymenobacteraceae</taxon>
        <taxon>Adhaeribacter</taxon>
    </lineage>
</organism>
<reference evidence="1 2" key="1">
    <citation type="submission" date="2018-03" db="EMBL/GenBank/DDBJ databases">
        <title>Adhaeribacter sp. HMF7605 Genome sequencing and assembly.</title>
        <authorList>
            <person name="Kang H."/>
            <person name="Kang J."/>
            <person name="Cha I."/>
            <person name="Kim H."/>
            <person name="Joh K."/>
        </authorList>
    </citation>
    <scope>NUCLEOTIDE SEQUENCE [LARGE SCALE GENOMIC DNA]</scope>
    <source>
        <strain evidence="1 2">HMF7605</strain>
    </source>
</reference>
<evidence type="ECO:0000313" key="1">
    <source>
        <dbReference type="EMBL" id="PSR56629.1"/>
    </source>
</evidence>
<sequence length="216" mass="25389">MDWRQKTIDEVYNGDVEQFEEAYAFALAEGRRYTIKWQDMADAATTLPEYTVKGRDLIERLLGYLPHDCIVLGYEPYLRGLIQSHERGMLSDEAFTKQAEEHVKLIRNFQMTENACLTYEPYVYEQYKTYLSHYEADVKARIFSFLKYEPKLEHSVLAEIWMRKVMAKDTFQLPSYITPVDFKVITVIKYREALLEYGKDIADASPLYGFEPAIIK</sequence>
<accession>A0A2T2YMA5</accession>